<dbReference type="InterPro" id="IPR042099">
    <property type="entry name" value="ANL_N_sf"/>
</dbReference>
<dbReference type="OrthoDB" id="1700726at2759"/>
<protein>
    <submittedName>
        <fullName evidence="1">Uncharacterized protein</fullName>
    </submittedName>
</protein>
<proteinExistence type="predicted"/>
<comment type="caution">
    <text evidence="1">The sequence shown here is derived from an EMBL/GenBank/DDBJ whole genome shotgun (WGS) entry which is preliminary data.</text>
</comment>
<gene>
    <name evidence="1" type="ORF">DFH94DRAFT_36957</name>
</gene>
<reference evidence="1" key="1">
    <citation type="submission" date="2019-10" db="EMBL/GenBank/DDBJ databases">
        <authorList>
            <consortium name="DOE Joint Genome Institute"/>
            <person name="Kuo A."/>
            <person name="Miyauchi S."/>
            <person name="Kiss E."/>
            <person name="Drula E."/>
            <person name="Kohler A."/>
            <person name="Sanchez-Garcia M."/>
            <person name="Andreopoulos B."/>
            <person name="Barry K.W."/>
            <person name="Bonito G."/>
            <person name="Buee M."/>
            <person name="Carver A."/>
            <person name="Chen C."/>
            <person name="Cichocki N."/>
            <person name="Clum A."/>
            <person name="Culley D."/>
            <person name="Crous P.W."/>
            <person name="Fauchery L."/>
            <person name="Girlanda M."/>
            <person name="Hayes R."/>
            <person name="Keri Z."/>
            <person name="LaButti K."/>
            <person name="Lipzen A."/>
            <person name="Lombard V."/>
            <person name="Magnuson J."/>
            <person name="Maillard F."/>
            <person name="Morin E."/>
            <person name="Murat C."/>
            <person name="Nolan M."/>
            <person name="Ohm R."/>
            <person name="Pangilinan J."/>
            <person name="Pereira M."/>
            <person name="Perotto S."/>
            <person name="Peter M."/>
            <person name="Riley R."/>
            <person name="Sitrit Y."/>
            <person name="Stielow B."/>
            <person name="Szollosi G."/>
            <person name="Zifcakova L."/>
            <person name="Stursova M."/>
            <person name="Spatafora J.W."/>
            <person name="Tedersoo L."/>
            <person name="Vaario L.-M."/>
            <person name="Yamada A."/>
            <person name="Yan M."/>
            <person name="Wang P."/>
            <person name="Xu J."/>
            <person name="Bruns T."/>
            <person name="Baldrian P."/>
            <person name="Vilgalys R."/>
            <person name="Henrissat B."/>
            <person name="Grigoriev I.V."/>
            <person name="Hibbett D."/>
            <person name="Nagy L.G."/>
            <person name="Martin F.M."/>
        </authorList>
    </citation>
    <scope>NUCLEOTIDE SEQUENCE</scope>
    <source>
        <strain evidence="1">Prilba</strain>
    </source>
</reference>
<evidence type="ECO:0000313" key="2">
    <source>
        <dbReference type="Proteomes" id="UP000759537"/>
    </source>
</evidence>
<dbReference type="AlphaFoldDB" id="A0A9P5MUF6"/>
<dbReference type="Proteomes" id="UP000759537">
    <property type="component" value="Unassembled WGS sequence"/>
</dbReference>
<dbReference type="Gene3D" id="3.40.50.12780">
    <property type="entry name" value="N-terminal domain of ligase-like"/>
    <property type="match status" value="1"/>
</dbReference>
<accession>A0A9P5MUF6</accession>
<sequence length="222" mass="23740">MSTHQLGLPPTTVLFLKPTHLNAVVDAIIANAKRSLLFPLAWRHKLAGIFEGFFTKESLWDRLVFDNARNAAFGEDAASIRAVVVSEGTVPASLLTPARIALSIPLVLAHTHPLVAAPILASHPQDVQTFAVTSAQDFAHVGPPTVNVEVKLAGVDDGAVERGDDPEGVLLVRGPIVGRVLPLTEADEEPKTEDTEEPWVSIGNRARVQTNGAFKAWTTAKA</sequence>
<reference evidence="1" key="2">
    <citation type="journal article" date="2020" name="Nat. Commun.">
        <title>Large-scale genome sequencing of mycorrhizal fungi provides insights into the early evolution of symbiotic traits.</title>
        <authorList>
            <person name="Miyauchi S."/>
            <person name="Kiss E."/>
            <person name="Kuo A."/>
            <person name="Drula E."/>
            <person name="Kohler A."/>
            <person name="Sanchez-Garcia M."/>
            <person name="Morin E."/>
            <person name="Andreopoulos B."/>
            <person name="Barry K.W."/>
            <person name="Bonito G."/>
            <person name="Buee M."/>
            <person name="Carver A."/>
            <person name="Chen C."/>
            <person name="Cichocki N."/>
            <person name="Clum A."/>
            <person name="Culley D."/>
            <person name="Crous P.W."/>
            <person name="Fauchery L."/>
            <person name="Girlanda M."/>
            <person name="Hayes R.D."/>
            <person name="Keri Z."/>
            <person name="LaButti K."/>
            <person name="Lipzen A."/>
            <person name="Lombard V."/>
            <person name="Magnuson J."/>
            <person name="Maillard F."/>
            <person name="Murat C."/>
            <person name="Nolan M."/>
            <person name="Ohm R.A."/>
            <person name="Pangilinan J."/>
            <person name="Pereira M.F."/>
            <person name="Perotto S."/>
            <person name="Peter M."/>
            <person name="Pfister S."/>
            <person name="Riley R."/>
            <person name="Sitrit Y."/>
            <person name="Stielow J.B."/>
            <person name="Szollosi G."/>
            <person name="Zifcakova L."/>
            <person name="Stursova M."/>
            <person name="Spatafora J.W."/>
            <person name="Tedersoo L."/>
            <person name="Vaario L.M."/>
            <person name="Yamada A."/>
            <person name="Yan M."/>
            <person name="Wang P."/>
            <person name="Xu J."/>
            <person name="Bruns T."/>
            <person name="Baldrian P."/>
            <person name="Vilgalys R."/>
            <person name="Dunand C."/>
            <person name="Henrissat B."/>
            <person name="Grigoriev I.V."/>
            <person name="Hibbett D."/>
            <person name="Nagy L.G."/>
            <person name="Martin F.M."/>
        </authorList>
    </citation>
    <scope>NUCLEOTIDE SEQUENCE</scope>
    <source>
        <strain evidence="1">Prilba</strain>
    </source>
</reference>
<evidence type="ECO:0000313" key="1">
    <source>
        <dbReference type="EMBL" id="KAF8479026.1"/>
    </source>
</evidence>
<organism evidence="1 2">
    <name type="scientific">Russula ochroleuca</name>
    <dbReference type="NCBI Taxonomy" id="152965"/>
    <lineage>
        <taxon>Eukaryota</taxon>
        <taxon>Fungi</taxon>
        <taxon>Dikarya</taxon>
        <taxon>Basidiomycota</taxon>
        <taxon>Agaricomycotina</taxon>
        <taxon>Agaricomycetes</taxon>
        <taxon>Russulales</taxon>
        <taxon>Russulaceae</taxon>
        <taxon>Russula</taxon>
    </lineage>
</organism>
<dbReference type="EMBL" id="WHVB01000010">
    <property type="protein sequence ID" value="KAF8479026.1"/>
    <property type="molecule type" value="Genomic_DNA"/>
</dbReference>
<name>A0A9P5MUF6_9AGAM</name>
<keyword evidence="2" id="KW-1185">Reference proteome</keyword>